<accession>A0ABQ9H469</accession>
<dbReference type="Pfam" id="PF00069">
    <property type="entry name" value="Pkinase"/>
    <property type="match status" value="1"/>
</dbReference>
<evidence type="ECO:0000259" key="8">
    <source>
        <dbReference type="PROSITE" id="PS50011"/>
    </source>
</evidence>
<protein>
    <recommendedName>
        <fullName evidence="8">Protein kinase domain-containing protein</fullName>
    </recommendedName>
</protein>
<dbReference type="InterPro" id="IPR000719">
    <property type="entry name" value="Prot_kinase_dom"/>
</dbReference>
<evidence type="ECO:0000256" key="4">
    <source>
        <dbReference type="ARBA" id="ARBA00022777"/>
    </source>
</evidence>
<keyword evidence="4" id="KW-0418">Kinase</keyword>
<keyword evidence="3" id="KW-0547">Nucleotide-binding</keyword>
<name>A0ABQ9H469_9NEOP</name>
<dbReference type="Gene3D" id="1.10.510.10">
    <property type="entry name" value="Transferase(Phosphotransferase) domain 1"/>
    <property type="match status" value="1"/>
</dbReference>
<dbReference type="PROSITE" id="PS50011">
    <property type="entry name" value="PROTEIN_KINASE_DOM"/>
    <property type="match status" value="1"/>
</dbReference>
<evidence type="ECO:0000256" key="7">
    <source>
        <dbReference type="ARBA" id="ARBA00048679"/>
    </source>
</evidence>
<evidence type="ECO:0000256" key="1">
    <source>
        <dbReference type="ARBA" id="ARBA00022527"/>
    </source>
</evidence>
<reference evidence="9 10" key="1">
    <citation type="submission" date="2023-02" db="EMBL/GenBank/DDBJ databases">
        <title>LHISI_Scaffold_Assembly.</title>
        <authorList>
            <person name="Stuart O.P."/>
            <person name="Cleave R."/>
            <person name="Magrath M.J.L."/>
            <person name="Mikheyev A.S."/>
        </authorList>
    </citation>
    <scope>NUCLEOTIDE SEQUENCE [LARGE SCALE GENOMIC DNA]</scope>
    <source>
        <strain evidence="9">Daus_M_001</strain>
        <tissue evidence="9">Leg muscle</tissue>
    </source>
</reference>
<evidence type="ECO:0000313" key="10">
    <source>
        <dbReference type="Proteomes" id="UP001159363"/>
    </source>
</evidence>
<keyword evidence="10" id="KW-1185">Reference proteome</keyword>
<dbReference type="PANTHER" id="PTHR24350">
    <property type="entry name" value="SERINE/THREONINE-PROTEIN KINASE IAL-RELATED"/>
    <property type="match status" value="1"/>
</dbReference>
<feature type="domain" description="Protein kinase" evidence="8">
    <location>
        <begin position="1"/>
        <end position="87"/>
    </location>
</feature>
<comment type="catalytic activity">
    <reaction evidence="6">
        <text>L-threonyl-[protein] + ATP = O-phospho-L-threonyl-[protein] + ADP + H(+)</text>
        <dbReference type="Rhea" id="RHEA:46608"/>
        <dbReference type="Rhea" id="RHEA-COMP:11060"/>
        <dbReference type="Rhea" id="RHEA-COMP:11605"/>
        <dbReference type="ChEBI" id="CHEBI:15378"/>
        <dbReference type="ChEBI" id="CHEBI:30013"/>
        <dbReference type="ChEBI" id="CHEBI:30616"/>
        <dbReference type="ChEBI" id="CHEBI:61977"/>
        <dbReference type="ChEBI" id="CHEBI:456216"/>
        <dbReference type="EC" id="2.7.11.1"/>
    </reaction>
</comment>
<dbReference type="SUPFAM" id="SSF56112">
    <property type="entry name" value="Protein kinase-like (PK-like)"/>
    <property type="match status" value="1"/>
</dbReference>
<organism evidence="9 10">
    <name type="scientific">Dryococelus australis</name>
    <dbReference type="NCBI Taxonomy" id="614101"/>
    <lineage>
        <taxon>Eukaryota</taxon>
        <taxon>Metazoa</taxon>
        <taxon>Ecdysozoa</taxon>
        <taxon>Arthropoda</taxon>
        <taxon>Hexapoda</taxon>
        <taxon>Insecta</taxon>
        <taxon>Pterygota</taxon>
        <taxon>Neoptera</taxon>
        <taxon>Polyneoptera</taxon>
        <taxon>Phasmatodea</taxon>
        <taxon>Verophasmatodea</taxon>
        <taxon>Anareolatae</taxon>
        <taxon>Phasmatidae</taxon>
        <taxon>Eurycanthinae</taxon>
        <taxon>Dryococelus</taxon>
    </lineage>
</organism>
<sequence length="87" mass="9840">MCGTLDYLPPEMVETKQYSNFVDNWCLGVLLYEFLAGKPPFESENDKLTYSRISKVDIKWPSHFPAGAKDLISKVCFKGNIHTVLGP</sequence>
<proteinExistence type="predicted"/>
<dbReference type="Proteomes" id="UP001159363">
    <property type="component" value="Chromosome 6"/>
</dbReference>
<keyword evidence="1" id="KW-0723">Serine/threonine-protein kinase</keyword>
<comment type="caution">
    <text evidence="9">The sequence shown here is derived from an EMBL/GenBank/DDBJ whole genome shotgun (WGS) entry which is preliminary data.</text>
</comment>
<dbReference type="InterPro" id="IPR030616">
    <property type="entry name" value="Aur-like"/>
</dbReference>
<dbReference type="InterPro" id="IPR011009">
    <property type="entry name" value="Kinase-like_dom_sf"/>
</dbReference>
<evidence type="ECO:0000313" key="9">
    <source>
        <dbReference type="EMBL" id="KAJ8879057.1"/>
    </source>
</evidence>
<evidence type="ECO:0000256" key="2">
    <source>
        <dbReference type="ARBA" id="ARBA00022679"/>
    </source>
</evidence>
<keyword evidence="5" id="KW-0067">ATP-binding</keyword>
<keyword evidence="2" id="KW-0808">Transferase</keyword>
<gene>
    <name evidence="9" type="ORF">PR048_019663</name>
</gene>
<evidence type="ECO:0000256" key="6">
    <source>
        <dbReference type="ARBA" id="ARBA00047899"/>
    </source>
</evidence>
<evidence type="ECO:0000256" key="5">
    <source>
        <dbReference type="ARBA" id="ARBA00022840"/>
    </source>
</evidence>
<comment type="catalytic activity">
    <reaction evidence="7">
        <text>L-seryl-[protein] + ATP = O-phospho-L-seryl-[protein] + ADP + H(+)</text>
        <dbReference type="Rhea" id="RHEA:17989"/>
        <dbReference type="Rhea" id="RHEA-COMP:9863"/>
        <dbReference type="Rhea" id="RHEA-COMP:11604"/>
        <dbReference type="ChEBI" id="CHEBI:15378"/>
        <dbReference type="ChEBI" id="CHEBI:29999"/>
        <dbReference type="ChEBI" id="CHEBI:30616"/>
        <dbReference type="ChEBI" id="CHEBI:83421"/>
        <dbReference type="ChEBI" id="CHEBI:456216"/>
        <dbReference type="EC" id="2.7.11.1"/>
    </reaction>
</comment>
<evidence type="ECO:0000256" key="3">
    <source>
        <dbReference type="ARBA" id="ARBA00022741"/>
    </source>
</evidence>
<dbReference type="EMBL" id="JARBHB010000007">
    <property type="protein sequence ID" value="KAJ8879057.1"/>
    <property type="molecule type" value="Genomic_DNA"/>
</dbReference>